<organism evidence="3 4">
    <name type="scientific">Pisolithus microcarpus 441</name>
    <dbReference type="NCBI Taxonomy" id="765257"/>
    <lineage>
        <taxon>Eukaryota</taxon>
        <taxon>Fungi</taxon>
        <taxon>Dikarya</taxon>
        <taxon>Basidiomycota</taxon>
        <taxon>Agaricomycotina</taxon>
        <taxon>Agaricomycetes</taxon>
        <taxon>Agaricomycetidae</taxon>
        <taxon>Boletales</taxon>
        <taxon>Sclerodermatineae</taxon>
        <taxon>Pisolithaceae</taxon>
        <taxon>Pisolithus</taxon>
    </lineage>
</organism>
<dbReference type="OrthoDB" id="2238745at2759"/>
<feature type="compositionally biased region" description="Polar residues" evidence="1">
    <location>
        <begin position="329"/>
        <end position="339"/>
    </location>
</feature>
<dbReference type="Proteomes" id="UP000054018">
    <property type="component" value="Unassembled WGS sequence"/>
</dbReference>
<feature type="compositionally biased region" description="Basic and acidic residues" evidence="1">
    <location>
        <begin position="604"/>
        <end position="620"/>
    </location>
</feature>
<dbReference type="AlphaFoldDB" id="A0A0C9XYT9"/>
<feature type="compositionally biased region" description="Polar residues" evidence="1">
    <location>
        <begin position="180"/>
        <end position="206"/>
    </location>
</feature>
<dbReference type="SUPFAM" id="SSF81296">
    <property type="entry name" value="E set domains"/>
    <property type="match status" value="1"/>
</dbReference>
<feature type="region of interest" description="Disordered" evidence="1">
    <location>
        <begin position="592"/>
        <end position="651"/>
    </location>
</feature>
<feature type="domain" description="Arrestin-like N-terminal" evidence="2">
    <location>
        <begin position="376"/>
        <end position="441"/>
    </location>
</feature>
<feature type="compositionally biased region" description="Polar residues" evidence="1">
    <location>
        <begin position="592"/>
        <end position="601"/>
    </location>
</feature>
<dbReference type="InterPro" id="IPR014756">
    <property type="entry name" value="Ig_E-set"/>
</dbReference>
<sequence length="771" mass="83064">MAEAGKNALSIRLTEPFVFLRTSDPSGHRPPDPADSPGLVRGLVTLNLVKPTRISSIEVELKAVVTATWPEGIGPRRIDVTDIRTVYSTKTTCFRADDFSFARRTASVGPGLFLSNANDYDQEPHHLCPPTYTPSTNASAQQAQLIRSARRGSCDFVTRNRDPTPPYTPSAHSSFVLPSATASSSPNGGQPGIPTTPSSASLSSGAGQHDVSLSRRPSSEETSDPLPRLSPVPTHLSQSPDRGRRASSPHRRDTPTRRESVTHTSQTRSRFSLTSVLDVVKEVTGTASRSRSRSARIDGNGCLEDIERGRTMARAAVPPTIQDVDATPHPSTSQRSPSMSHPHRDHPYSFFGLGRVLGLDHNADTEDDASRGRKHKDHGEGWKEFREGTYTYPIVFPLPPHLPPTYKLPWASLSYTLRAVVHRPGAFTSKMTCTKPFVVIAAPAVSTSEGGGNSGDPGPVSVERVWEGRLGYAIELSGRLLISGAGDDVSRAPNGREGSNVGGSGIDLDGAAEGDRAGLVSLRTVNSVDVPQTRTPADGTILLCLTLAPLEKIKVWRIAASIDERVTYLCNGAGRARDDTLHRVVLWSVEDAQSSHENATESMDAPKGKDKAKETAKGHEPIPLLPTPLSPHRSPLVHHLQPGADPSDLIGPGPYNLSTVLSIPGCGNAPKGRLITFSIRHRDAGVRVEHTLRIVMRVERMDENHDGTSDSVGDDKKNRLFDIAVQVPVIVLSVSLSRVIQPAEVLQFYVYPTLVSCVGVAVSTPVLRSPR</sequence>
<dbReference type="STRING" id="765257.A0A0C9XYT9"/>
<name>A0A0C9XYT9_9AGAM</name>
<protein>
    <recommendedName>
        <fullName evidence="2">Arrestin-like N-terminal domain-containing protein</fullName>
    </recommendedName>
</protein>
<feature type="region of interest" description="Disordered" evidence="1">
    <location>
        <begin position="151"/>
        <end position="270"/>
    </location>
</feature>
<proteinExistence type="predicted"/>
<keyword evidence="4" id="KW-1185">Reference proteome</keyword>
<dbReference type="EMBL" id="KN833822">
    <property type="protein sequence ID" value="KIK17685.1"/>
    <property type="molecule type" value="Genomic_DNA"/>
</dbReference>
<evidence type="ECO:0000256" key="1">
    <source>
        <dbReference type="SAM" id="MobiDB-lite"/>
    </source>
</evidence>
<dbReference type="InterPro" id="IPR011021">
    <property type="entry name" value="Arrestin-like_N"/>
</dbReference>
<dbReference type="Gene3D" id="2.60.40.640">
    <property type="match status" value="1"/>
</dbReference>
<accession>A0A0C9XYT9</accession>
<evidence type="ECO:0000313" key="3">
    <source>
        <dbReference type="EMBL" id="KIK17685.1"/>
    </source>
</evidence>
<dbReference type="HOGENOM" id="CLU_007709_0_0_1"/>
<dbReference type="InterPro" id="IPR014752">
    <property type="entry name" value="Arrestin-like_C"/>
</dbReference>
<evidence type="ECO:0000259" key="2">
    <source>
        <dbReference type="Pfam" id="PF00339"/>
    </source>
</evidence>
<evidence type="ECO:0000313" key="4">
    <source>
        <dbReference type="Proteomes" id="UP000054018"/>
    </source>
</evidence>
<gene>
    <name evidence="3" type="ORF">PISMIDRAFT_214038</name>
</gene>
<feature type="compositionally biased region" description="Basic and acidic residues" evidence="1">
    <location>
        <begin position="250"/>
        <end position="261"/>
    </location>
</feature>
<feature type="region of interest" description="Disordered" evidence="1">
    <location>
        <begin position="487"/>
        <end position="507"/>
    </location>
</feature>
<reference evidence="4" key="2">
    <citation type="submission" date="2015-01" db="EMBL/GenBank/DDBJ databases">
        <title>Evolutionary Origins and Diversification of the Mycorrhizal Mutualists.</title>
        <authorList>
            <consortium name="DOE Joint Genome Institute"/>
            <consortium name="Mycorrhizal Genomics Consortium"/>
            <person name="Kohler A."/>
            <person name="Kuo A."/>
            <person name="Nagy L.G."/>
            <person name="Floudas D."/>
            <person name="Copeland A."/>
            <person name="Barry K.W."/>
            <person name="Cichocki N."/>
            <person name="Veneault-Fourrey C."/>
            <person name="LaButti K."/>
            <person name="Lindquist E.A."/>
            <person name="Lipzen A."/>
            <person name="Lundell T."/>
            <person name="Morin E."/>
            <person name="Murat C."/>
            <person name="Riley R."/>
            <person name="Ohm R."/>
            <person name="Sun H."/>
            <person name="Tunlid A."/>
            <person name="Henrissat B."/>
            <person name="Grigoriev I.V."/>
            <person name="Hibbett D.S."/>
            <person name="Martin F."/>
        </authorList>
    </citation>
    <scope>NUCLEOTIDE SEQUENCE [LARGE SCALE GENOMIC DNA]</scope>
    <source>
        <strain evidence="4">441</strain>
    </source>
</reference>
<dbReference type="Pfam" id="PF00339">
    <property type="entry name" value="Arrestin_N"/>
    <property type="match status" value="1"/>
</dbReference>
<reference evidence="3 4" key="1">
    <citation type="submission" date="2014-04" db="EMBL/GenBank/DDBJ databases">
        <authorList>
            <consortium name="DOE Joint Genome Institute"/>
            <person name="Kuo A."/>
            <person name="Kohler A."/>
            <person name="Costa M.D."/>
            <person name="Nagy L.G."/>
            <person name="Floudas D."/>
            <person name="Copeland A."/>
            <person name="Barry K.W."/>
            <person name="Cichocki N."/>
            <person name="Veneault-Fourrey C."/>
            <person name="LaButti K."/>
            <person name="Lindquist E.A."/>
            <person name="Lipzen A."/>
            <person name="Lundell T."/>
            <person name="Morin E."/>
            <person name="Murat C."/>
            <person name="Sun H."/>
            <person name="Tunlid A."/>
            <person name="Henrissat B."/>
            <person name="Grigoriev I.V."/>
            <person name="Hibbett D.S."/>
            <person name="Martin F."/>
            <person name="Nordberg H.P."/>
            <person name="Cantor M.N."/>
            <person name="Hua S.X."/>
        </authorList>
    </citation>
    <scope>NUCLEOTIDE SEQUENCE [LARGE SCALE GENOMIC DNA]</scope>
    <source>
        <strain evidence="3 4">441</strain>
    </source>
</reference>
<feature type="region of interest" description="Disordered" evidence="1">
    <location>
        <begin position="318"/>
        <end position="345"/>
    </location>
</feature>